<protein>
    <submittedName>
        <fullName evidence="1">Uncharacterized protein</fullName>
    </submittedName>
</protein>
<evidence type="ECO:0000313" key="2">
    <source>
        <dbReference type="Proteomes" id="UP000013963"/>
    </source>
</evidence>
<dbReference type="RefSeq" id="WP_016340704.1">
    <property type="nucleotide sequence ID" value="NC_021284.1"/>
</dbReference>
<dbReference type="HOGENOM" id="CLU_1618002_0_0_14"/>
<proteinExistence type="predicted"/>
<keyword evidence="2" id="KW-1185">Reference proteome</keyword>
<dbReference type="EMBL" id="CP005078">
    <property type="protein sequence ID" value="AGM26058.1"/>
    <property type="molecule type" value="Genomic_DNA"/>
</dbReference>
<dbReference type="OrthoDB" id="9823009at2"/>
<sequence length="164" mass="19062">MTDQLQNTEQNLKQNYDSFLIKKERILKVMDSKEITLADGSVKVMKPKFLVRLSEKETFFYPQNSAFLKQLANDGEHLIKEADSLETADYVQLSFPKENKEWDKIKISTFEGNDEAGKPIYGDRDCALTGLKTHFKEETAQIWEEMRQAKQEFIKNKDVSNSIE</sequence>
<accession>R4U631</accession>
<gene>
    <name evidence="1" type="ORF">SSYRP_v1c04660</name>
</gene>
<evidence type="ECO:0000313" key="1">
    <source>
        <dbReference type="EMBL" id="AGM26058.1"/>
    </source>
</evidence>
<reference evidence="1 2" key="1">
    <citation type="journal article" date="2013" name="Genome Biol. Evol.">
        <title>Complete genomes of two dipteran-associated spiroplasmas provided insights into the origin, dynamics, and impacts of viral invasion in spiroplasma.</title>
        <authorList>
            <person name="Ku C."/>
            <person name="Lo W.S."/>
            <person name="Chen L.L."/>
            <person name="Kuo C.H."/>
        </authorList>
    </citation>
    <scope>NUCLEOTIDE SEQUENCE [LARGE SCALE GENOMIC DNA]</scope>
    <source>
        <strain evidence="1">EA-1</strain>
    </source>
</reference>
<dbReference type="AlphaFoldDB" id="R4U631"/>
<name>R4U631_9MOLU</name>
<dbReference type="PATRIC" id="fig|1276229.3.peg.461"/>
<dbReference type="KEGG" id="ssyr:SSYRP_v1c04660"/>
<dbReference type="Proteomes" id="UP000013963">
    <property type="component" value="Chromosome"/>
</dbReference>
<organism evidence="1 2">
    <name type="scientific">Spiroplasma syrphidicola EA-1</name>
    <dbReference type="NCBI Taxonomy" id="1276229"/>
    <lineage>
        <taxon>Bacteria</taxon>
        <taxon>Bacillati</taxon>
        <taxon>Mycoplasmatota</taxon>
        <taxon>Mollicutes</taxon>
        <taxon>Entomoplasmatales</taxon>
        <taxon>Spiroplasmataceae</taxon>
        <taxon>Spiroplasma</taxon>
    </lineage>
</organism>
<dbReference type="STRING" id="1276229.SSYRP_v1c04660"/>